<keyword evidence="2" id="KW-1185">Reference proteome</keyword>
<gene>
    <name evidence="1" type="ORF">NEF87_004776</name>
</gene>
<reference evidence="1" key="1">
    <citation type="submission" date="2022-09" db="EMBL/GenBank/DDBJ databases">
        <title>Actin cytoskeleton and complex cell architecture in an #Asgard archaeon.</title>
        <authorList>
            <person name="Ponce Toledo R.I."/>
            <person name="Schleper C."/>
            <person name="Rodrigues Oliveira T."/>
            <person name="Wollweber F."/>
            <person name="Xu J."/>
            <person name="Rittmann S."/>
            <person name="Klingl A."/>
            <person name="Pilhofer M."/>
        </authorList>
    </citation>
    <scope>NUCLEOTIDE SEQUENCE</scope>
    <source>
        <strain evidence="1">B-35</strain>
    </source>
</reference>
<organism evidence="1 2">
    <name type="scientific">Candidatus Lokiarchaeum ossiferum</name>
    <dbReference type="NCBI Taxonomy" id="2951803"/>
    <lineage>
        <taxon>Archaea</taxon>
        <taxon>Promethearchaeati</taxon>
        <taxon>Promethearchaeota</taxon>
        <taxon>Promethearchaeia</taxon>
        <taxon>Promethearchaeales</taxon>
        <taxon>Promethearchaeaceae</taxon>
        <taxon>Candidatus Lokiarchaeum</taxon>
    </lineage>
</organism>
<accession>A0ABY6HY82</accession>
<evidence type="ECO:0000313" key="2">
    <source>
        <dbReference type="Proteomes" id="UP001208689"/>
    </source>
</evidence>
<protein>
    <submittedName>
        <fullName evidence="1">Uncharacterized protein</fullName>
    </submittedName>
</protein>
<dbReference type="SUPFAM" id="SSF57802">
    <property type="entry name" value="Rubredoxin-like"/>
    <property type="match status" value="1"/>
</dbReference>
<dbReference type="EMBL" id="CP104013">
    <property type="protein sequence ID" value="UYP48491.1"/>
    <property type="molecule type" value="Genomic_DNA"/>
</dbReference>
<proteinExistence type="predicted"/>
<evidence type="ECO:0000313" key="1">
    <source>
        <dbReference type="EMBL" id="UYP48491.1"/>
    </source>
</evidence>
<sequence>MKADCTNCKRQYDETEWSQFVSFLPSIQREKYFTQQLCPECYKLQHSMELAQLKIELSLTTGTNL</sequence>
<name>A0ABY6HY82_9ARCH</name>
<dbReference type="Proteomes" id="UP001208689">
    <property type="component" value="Chromosome"/>
</dbReference>